<dbReference type="EMBL" id="MDDS01000015">
    <property type="protein sequence ID" value="ODP38402.1"/>
    <property type="molecule type" value="Genomic_DNA"/>
</dbReference>
<dbReference type="Proteomes" id="UP000094487">
    <property type="component" value="Unassembled WGS sequence"/>
</dbReference>
<sequence length="460" mass="49614">MIAQEPPATEQASVPPTEDASLTAEEALVLDGKAYAERFGVSLEEAMRRVTIMAGTSEQIEAIQQEFNQELSGAYFDNSNNFGLVLRLTGAEARQQRRLERRAIKRDARQERRDARRSERQAARAVDRQGRRITDAELAQAEQVIGSDVSTTVRFVPNARSTRRAALRAIERNGRQIKELLPASQSTGYDEKTGEIVVAVVGTENSVAEATRSQLATLLGVPTRVEYLAKPVGPTAARGGTALQNASGGARCTAGFIGYDSSNRPGIITAGHCEKLAPGTFTYVDTDGKRYNLITDTSSVVYDSKRDFLFLRFPTGLTGLPQFIGNKGESPRSLTGRRTLASTEAKITDGTPQGSWICFYGVTSSPTYGQGCGEVYWKYIDYTHPTASPGTGPSYYATIIGPTTGLRCGPGDSGGPVFAWQTAFGVVTACSENSYNAGKDSVLYYSSTDAAYAAGYRLAY</sequence>
<proteinExistence type="predicted"/>
<evidence type="ECO:0000313" key="2">
    <source>
        <dbReference type="EMBL" id="ODP38402.1"/>
    </source>
</evidence>
<evidence type="ECO:0008006" key="4">
    <source>
        <dbReference type="Google" id="ProtNLM"/>
    </source>
</evidence>
<protein>
    <recommendedName>
        <fullName evidence="4">Peptidase S1 domain-containing protein</fullName>
    </recommendedName>
</protein>
<dbReference type="GO" id="GO:0004252">
    <property type="term" value="F:serine-type endopeptidase activity"/>
    <property type="evidence" value="ECO:0007669"/>
    <property type="project" value="InterPro"/>
</dbReference>
<evidence type="ECO:0000256" key="1">
    <source>
        <dbReference type="SAM" id="MobiDB-lite"/>
    </source>
</evidence>
<organism evidence="2 3">
    <name type="scientific">Sphingomonas turrisvirgatae</name>
    <dbReference type="NCBI Taxonomy" id="1888892"/>
    <lineage>
        <taxon>Bacteria</taxon>
        <taxon>Pseudomonadati</taxon>
        <taxon>Pseudomonadota</taxon>
        <taxon>Alphaproteobacteria</taxon>
        <taxon>Sphingomonadales</taxon>
        <taxon>Sphingomonadaceae</taxon>
        <taxon>Sphingomonas</taxon>
    </lineage>
</organism>
<gene>
    <name evidence="2" type="ORF">BFL28_14240</name>
</gene>
<evidence type="ECO:0000313" key="3">
    <source>
        <dbReference type="Proteomes" id="UP000094487"/>
    </source>
</evidence>
<dbReference type="InterPro" id="IPR009003">
    <property type="entry name" value="Peptidase_S1_PA"/>
</dbReference>
<dbReference type="CDD" id="cd21112">
    <property type="entry name" value="alphaLP-like"/>
    <property type="match status" value="1"/>
</dbReference>
<dbReference type="InterPro" id="IPR043504">
    <property type="entry name" value="Peptidase_S1_PA_chymotrypsin"/>
</dbReference>
<dbReference type="SUPFAM" id="SSF50494">
    <property type="entry name" value="Trypsin-like serine proteases"/>
    <property type="match status" value="1"/>
</dbReference>
<dbReference type="PROSITE" id="PS00134">
    <property type="entry name" value="TRYPSIN_HIS"/>
    <property type="match status" value="1"/>
</dbReference>
<feature type="region of interest" description="Disordered" evidence="1">
    <location>
        <begin position="1"/>
        <end position="20"/>
    </location>
</feature>
<dbReference type="STRING" id="1888892.BFL28_14240"/>
<accession>A0A1E3LX62</accession>
<dbReference type="Gene3D" id="2.40.10.10">
    <property type="entry name" value="Trypsin-like serine proteases"/>
    <property type="match status" value="2"/>
</dbReference>
<comment type="caution">
    <text evidence="2">The sequence shown here is derived from an EMBL/GenBank/DDBJ whole genome shotgun (WGS) entry which is preliminary data.</text>
</comment>
<name>A0A1E3LX62_9SPHN</name>
<dbReference type="InterPro" id="IPR018114">
    <property type="entry name" value="TRYPSIN_HIS"/>
</dbReference>
<dbReference type="GO" id="GO:0006508">
    <property type="term" value="P:proteolysis"/>
    <property type="evidence" value="ECO:0007669"/>
    <property type="project" value="InterPro"/>
</dbReference>
<feature type="region of interest" description="Disordered" evidence="1">
    <location>
        <begin position="103"/>
        <end position="129"/>
    </location>
</feature>
<dbReference type="AlphaFoldDB" id="A0A1E3LX62"/>
<reference evidence="2 3" key="1">
    <citation type="submission" date="2016-08" db="EMBL/GenBank/DDBJ databases">
        <title>Draft genome of the agarase producing Sphingomonas sp. MCT13.</title>
        <authorList>
            <person name="D'Andrea M.M."/>
            <person name="Rossolini G.M."/>
            <person name="Thaller M.C."/>
        </authorList>
    </citation>
    <scope>NUCLEOTIDE SEQUENCE [LARGE SCALE GENOMIC DNA]</scope>
    <source>
        <strain evidence="2 3">MCT13</strain>
    </source>
</reference>
<keyword evidence="3" id="KW-1185">Reference proteome</keyword>